<feature type="region of interest" description="Disordered" evidence="2">
    <location>
        <begin position="638"/>
        <end position="694"/>
    </location>
</feature>
<feature type="compositionally biased region" description="Basic and acidic residues" evidence="2">
    <location>
        <begin position="255"/>
        <end position="272"/>
    </location>
</feature>
<dbReference type="EMBL" id="CP001325">
    <property type="protein sequence ID" value="ACO62940.1"/>
    <property type="molecule type" value="Genomic_DNA"/>
</dbReference>
<name>C1E3H9_MICCC</name>
<reference evidence="3 4" key="1">
    <citation type="journal article" date="2009" name="Science">
        <title>Green evolution and dynamic adaptations revealed by genomes of the marine picoeukaryotes Micromonas.</title>
        <authorList>
            <person name="Worden A.Z."/>
            <person name="Lee J.H."/>
            <person name="Mock T."/>
            <person name="Rouze P."/>
            <person name="Simmons M.P."/>
            <person name="Aerts A.L."/>
            <person name="Allen A.E."/>
            <person name="Cuvelier M.L."/>
            <person name="Derelle E."/>
            <person name="Everett M.V."/>
            <person name="Foulon E."/>
            <person name="Grimwood J."/>
            <person name="Gundlach H."/>
            <person name="Henrissat B."/>
            <person name="Napoli C."/>
            <person name="McDonald S.M."/>
            <person name="Parker M.S."/>
            <person name="Rombauts S."/>
            <person name="Salamov A."/>
            <person name="Von Dassow P."/>
            <person name="Badger J.H."/>
            <person name="Coutinho P.M."/>
            <person name="Demir E."/>
            <person name="Dubchak I."/>
            <person name="Gentemann C."/>
            <person name="Eikrem W."/>
            <person name="Gready J.E."/>
            <person name="John U."/>
            <person name="Lanier W."/>
            <person name="Lindquist E.A."/>
            <person name="Lucas S."/>
            <person name="Mayer K.F."/>
            <person name="Moreau H."/>
            <person name="Not F."/>
            <person name="Otillar R."/>
            <person name="Panaud O."/>
            <person name="Pangilinan J."/>
            <person name="Paulsen I."/>
            <person name="Piegu B."/>
            <person name="Poliakov A."/>
            <person name="Robbens S."/>
            <person name="Schmutz J."/>
            <person name="Toulza E."/>
            <person name="Wyss T."/>
            <person name="Zelensky A."/>
            <person name="Zhou K."/>
            <person name="Armbrust E.V."/>
            <person name="Bhattacharya D."/>
            <person name="Goodenough U.W."/>
            <person name="Van de Peer Y."/>
            <person name="Grigoriev I.V."/>
        </authorList>
    </citation>
    <scope>NUCLEOTIDE SEQUENCE [LARGE SCALE GENOMIC DNA]</scope>
    <source>
        <strain evidence="4">RCC299 / NOUM17</strain>
    </source>
</reference>
<evidence type="ECO:0000313" key="3">
    <source>
        <dbReference type="EMBL" id="ACO62940.1"/>
    </source>
</evidence>
<evidence type="ECO:0000256" key="2">
    <source>
        <dbReference type="SAM" id="MobiDB-lite"/>
    </source>
</evidence>
<feature type="compositionally biased region" description="Basic and acidic residues" evidence="2">
    <location>
        <begin position="370"/>
        <end position="384"/>
    </location>
</feature>
<dbReference type="GeneID" id="8242583"/>
<dbReference type="AlphaFoldDB" id="C1E3H9"/>
<feature type="compositionally biased region" description="Gly residues" evidence="2">
    <location>
        <begin position="520"/>
        <end position="534"/>
    </location>
</feature>
<sequence length="771" mass="80370">MARDGAQAPGVASYSVTFSDARVVARSERVRASNGNAPASSARTPSRGIAVATTSNGVALAAYVVGGDVEVTRIRPADGVPSDPTRLRLSSAFDDDDDDGAPDFSGAHVCWCAHGIDERDVAVLVATCAAGNIHVVDIIALDDGSIAIAGLTRLEMPHASLAVCPAAYPLLAVSTRDSVEVLDLRLRRRGDDAMRREPFATVRHERGDDGAVEGGAAGGGRRRELAWLTMRPSSDEYVGPMYAVASASVVGGGGSRRDRDGSRRDGDGDGDGDVLRVDVYAWHEETVRKTTGPETGPRFLDAHKRIAVPLGSRGELRAMASSGDDVLYFTTDARTTMPTLGGASSVVNAAFAESARTSFGPADISVSASGDDRARGDEDGEMPHIRAPVASNPNDDDDASGLPGAFPKSLVFPQLHRYGSGLEMPPFPSSSSSSSRPPAAAAAFAVEFNPGRRGDVSKNGFVVRVVDLPRGLGRPDVLVPGRREVLVGSTVGAPRLVAIDASSFDESTNVDLIVDDSDSGLGGGNGKGPSGGSVRGIDPGVRLRGACRAWRGAGWEGGLALTTTAAAGRSFGSFFFGSVDAADADAAVSVFRVETTTSNPRRPSREATDDVQATPGVDLLESLSSRFEDVKIDVEQSRGVKIDEQSRRGESRGTPTPASASSGESPARAPPRPYPAFEPEKARGDASEREGDRVVTRADAIKSVAAARSALVDPGKDGVSASLAALMTGLNALGRSVEMRMDRVEAALQAQERRLRRIEAAVTDTSDRGKA</sequence>
<feature type="compositionally biased region" description="Basic and acidic residues" evidence="2">
    <location>
        <begin position="678"/>
        <end position="694"/>
    </location>
</feature>
<keyword evidence="1" id="KW-0175">Coiled coil</keyword>
<protein>
    <submittedName>
        <fullName evidence="3">Uncharacterized protein</fullName>
    </submittedName>
</protein>
<evidence type="ECO:0000313" key="4">
    <source>
        <dbReference type="Proteomes" id="UP000002009"/>
    </source>
</evidence>
<gene>
    <name evidence="3" type="ORF">MICPUN_57688</name>
</gene>
<dbReference type="RefSeq" id="XP_002501682.1">
    <property type="nucleotide sequence ID" value="XM_002501636.1"/>
</dbReference>
<feature type="coiled-coil region" evidence="1">
    <location>
        <begin position="741"/>
        <end position="768"/>
    </location>
</feature>
<feature type="region of interest" description="Disordered" evidence="2">
    <location>
        <begin position="515"/>
        <end position="537"/>
    </location>
</feature>
<feature type="region of interest" description="Disordered" evidence="2">
    <location>
        <begin position="249"/>
        <end position="272"/>
    </location>
</feature>
<feature type="region of interest" description="Disordered" evidence="2">
    <location>
        <begin position="594"/>
        <end position="617"/>
    </location>
</feature>
<evidence type="ECO:0000256" key="1">
    <source>
        <dbReference type="SAM" id="Coils"/>
    </source>
</evidence>
<accession>C1E3H9</accession>
<dbReference type="KEGG" id="mis:MICPUN_57688"/>
<dbReference type="InParanoid" id="C1E3H9"/>
<feature type="compositionally biased region" description="Polar residues" evidence="2">
    <location>
        <begin position="653"/>
        <end position="664"/>
    </location>
</feature>
<feature type="region of interest" description="Disordered" evidence="2">
    <location>
        <begin position="362"/>
        <end position="402"/>
    </location>
</feature>
<dbReference type="Proteomes" id="UP000002009">
    <property type="component" value="Chromosome 4"/>
</dbReference>
<proteinExistence type="predicted"/>
<feature type="compositionally biased region" description="Basic and acidic residues" evidence="2">
    <location>
        <begin position="638"/>
        <end position="651"/>
    </location>
</feature>
<organism evidence="3 4">
    <name type="scientific">Micromonas commoda (strain RCC299 / NOUM17 / CCMP2709)</name>
    <name type="common">Picoplanktonic green alga</name>
    <dbReference type="NCBI Taxonomy" id="296587"/>
    <lineage>
        <taxon>Eukaryota</taxon>
        <taxon>Viridiplantae</taxon>
        <taxon>Chlorophyta</taxon>
        <taxon>Mamiellophyceae</taxon>
        <taxon>Mamiellales</taxon>
        <taxon>Mamiellaceae</taxon>
        <taxon>Micromonas</taxon>
    </lineage>
</organism>
<keyword evidence="4" id="KW-1185">Reference proteome</keyword>